<gene>
    <name evidence="9" type="ORF">CL6EHI_053600</name>
</gene>
<keyword evidence="3 9" id="KW-0347">Helicase</keyword>
<reference evidence="9 10" key="1">
    <citation type="submission" date="2016-05" db="EMBL/GenBank/DDBJ databases">
        <title>First whole genome sequencing of Entamoeba histolytica HM1:IMSS-clone-6.</title>
        <authorList>
            <person name="Mukherjee Avik.K."/>
            <person name="Izumyama S."/>
            <person name="Nakada-Tsukui K."/>
            <person name="Nozaki T."/>
        </authorList>
    </citation>
    <scope>NUCLEOTIDE SEQUENCE [LARGE SCALE GENOMIC DNA]</scope>
    <source>
        <strain evidence="9 10">HM1:IMSS clone 6</strain>
    </source>
</reference>
<evidence type="ECO:0000259" key="8">
    <source>
        <dbReference type="PROSITE" id="PS51194"/>
    </source>
</evidence>
<evidence type="ECO:0000256" key="1">
    <source>
        <dbReference type="ARBA" id="ARBA00022741"/>
    </source>
</evidence>
<evidence type="ECO:0000256" key="2">
    <source>
        <dbReference type="ARBA" id="ARBA00022801"/>
    </source>
</evidence>
<evidence type="ECO:0000259" key="7">
    <source>
        <dbReference type="PROSITE" id="PS51192"/>
    </source>
</evidence>
<dbReference type="AlphaFoldDB" id="A0A5K1UFS4"/>
<evidence type="ECO:0000256" key="3">
    <source>
        <dbReference type="ARBA" id="ARBA00022806"/>
    </source>
</evidence>
<dbReference type="EMBL" id="BDEQ01000001">
    <property type="protein sequence ID" value="GAT97985.1"/>
    <property type="molecule type" value="Genomic_DNA"/>
</dbReference>
<feature type="coiled-coil region" evidence="5">
    <location>
        <begin position="210"/>
        <end position="240"/>
    </location>
</feature>
<evidence type="ECO:0000313" key="10">
    <source>
        <dbReference type="Proteomes" id="UP000078387"/>
    </source>
</evidence>
<feature type="region of interest" description="Disordered" evidence="6">
    <location>
        <begin position="189"/>
        <end position="208"/>
    </location>
</feature>
<dbReference type="SMART" id="SM00487">
    <property type="entry name" value="DEXDc"/>
    <property type="match status" value="1"/>
</dbReference>
<dbReference type="PROSITE" id="PS51192">
    <property type="entry name" value="HELICASE_ATP_BIND_1"/>
    <property type="match status" value="1"/>
</dbReference>
<feature type="coiled-coil region" evidence="5">
    <location>
        <begin position="1154"/>
        <end position="1181"/>
    </location>
</feature>
<dbReference type="InterPro" id="IPR001650">
    <property type="entry name" value="Helicase_C-like"/>
</dbReference>
<feature type="domain" description="Helicase C-terminal" evidence="8">
    <location>
        <begin position="691"/>
        <end position="862"/>
    </location>
</feature>
<dbReference type="GO" id="GO:0016787">
    <property type="term" value="F:hydrolase activity"/>
    <property type="evidence" value="ECO:0007669"/>
    <property type="project" value="UniProtKB-KW"/>
</dbReference>
<organism evidence="9 10">
    <name type="scientific">Entamoeba histolytica</name>
    <dbReference type="NCBI Taxonomy" id="5759"/>
    <lineage>
        <taxon>Eukaryota</taxon>
        <taxon>Amoebozoa</taxon>
        <taxon>Evosea</taxon>
        <taxon>Archamoebae</taxon>
        <taxon>Mastigamoebida</taxon>
        <taxon>Entamoebidae</taxon>
        <taxon>Entamoeba</taxon>
    </lineage>
</organism>
<keyword evidence="5" id="KW-0175">Coiled coil</keyword>
<feature type="compositionally biased region" description="Polar residues" evidence="6">
    <location>
        <begin position="22"/>
        <end position="33"/>
    </location>
</feature>
<dbReference type="InterPro" id="IPR014001">
    <property type="entry name" value="Helicase_ATP-bd"/>
</dbReference>
<keyword evidence="1" id="KW-0547">Nucleotide-binding</keyword>
<dbReference type="SUPFAM" id="SSF52540">
    <property type="entry name" value="P-loop containing nucleoside triphosphate hydrolases"/>
    <property type="match status" value="1"/>
</dbReference>
<feature type="domain" description="Helicase ATP-binding" evidence="7">
    <location>
        <begin position="451"/>
        <end position="614"/>
    </location>
</feature>
<dbReference type="VEuPathDB" id="AmoebaDB:EHI_053600"/>
<dbReference type="VEuPathDB" id="AmoebaDB:EHI5A_033120"/>
<accession>A0A5K1UFS4</accession>
<dbReference type="Pfam" id="PF00271">
    <property type="entry name" value="Helicase_C"/>
    <property type="match status" value="1"/>
</dbReference>
<evidence type="ECO:0000313" key="9">
    <source>
        <dbReference type="EMBL" id="GAT97985.1"/>
    </source>
</evidence>
<protein>
    <submittedName>
        <fullName evidence="9">Helicase putative</fullName>
    </submittedName>
</protein>
<proteinExistence type="predicted"/>
<dbReference type="GO" id="GO:0004386">
    <property type="term" value="F:helicase activity"/>
    <property type="evidence" value="ECO:0007669"/>
    <property type="project" value="UniProtKB-KW"/>
</dbReference>
<dbReference type="PANTHER" id="PTHR18934">
    <property type="entry name" value="ATP-DEPENDENT RNA HELICASE"/>
    <property type="match status" value="1"/>
</dbReference>
<feature type="region of interest" description="Disordered" evidence="6">
    <location>
        <begin position="19"/>
        <end position="40"/>
    </location>
</feature>
<dbReference type="VEuPathDB" id="AmoebaDB:EHI7A_016130"/>
<keyword evidence="4" id="KW-0067">ATP-binding</keyword>
<dbReference type="VEuPathDB" id="AmoebaDB:KM1_041100"/>
<dbReference type="PROSITE" id="PS51194">
    <property type="entry name" value="HELICASE_CTER"/>
    <property type="match status" value="1"/>
</dbReference>
<dbReference type="SMART" id="SM00847">
    <property type="entry name" value="HA2"/>
    <property type="match status" value="1"/>
</dbReference>
<dbReference type="Gene3D" id="1.20.120.1080">
    <property type="match status" value="1"/>
</dbReference>
<keyword evidence="2" id="KW-0378">Hydrolase</keyword>
<dbReference type="Gene3D" id="3.40.50.300">
    <property type="entry name" value="P-loop containing nucleotide triphosphate hydrolases"/>
    <property type="match status" value="2"/>
</dbReference>
<comment type="caution">
    <text evidence="9">The sequence shown here is derived from an EMBL/GenBank/DDBJ whole genome shotgun (WGS) entry which is preliminary data.</text>
</comment>
<dbReference type="Pfam" id="PF00270">
    <property type="entry name" value="DEAD"/>
    <property type="match status" value="1"/>
</dbReference>
<dbReference type="PROSITE" id="PS00690">
    <property type="entry name" value="DEAH_ATP_HELICASE"/>
    <property type="match status" value="1"/>
</dbReference>
<sequence>MSRRKQQMAKALERQRLEKIQRLQQNQSTPSSQPKIEITKPKIEPKVAIQQKKEKKEQKIIEKKEIEKQQSDSQNIQRLKVLYDSLINEFGLTSELIKKGMVGATLENSDDITVDMVIEWLCLNIPSRLLPNSLGGTFNKVKSEKQEIKQEIKKEISKTQEIQEKQKEQEIEEEEDLDALLDRKAFKEAMDSTTKKKKKTPEEMRAEGLKRKAEIARLREEAEKRKKEEAQEEEEENELNFNFDGEIKEEENERWNIISAAEDTKWTGKFPSVIICDYCRRQKYDNPKYKDEKCKEGYLMSASVQLNDKSKTVLYARIPEENTAFLEKATAKNYIALRLLFEMKVQRNFINNFSPRYQEVFDNWTNNSPEEITKNSIILLVSQTPKGEKKKEKEIEEQSINKFTSETQAKDKFSNDYYFDEMNKEINSSHYQNMLENRKQLPIYSNKDHFINLLNNNQIVVVSGTTGSGKSTQLPQFVLENELLNKRGSQTKIYVTQPRRISAVGLSSRVIDERGSNKFVGHQIRFEKTGDEKLVYCTVGVMLRKVLGNPDLEGISHLFIDEVHERDINTDFLLLLIKKLITRNKTIKIIIMSATLAVELFEQYFGSASCLRIESKIHPIQTFYLDDIISFTNYSIDSTSEYYNYKYDDFQKKLIGDQLITVDMNKVNNKLNKTTSDMINQSTVNYELIMDLLHYLITNKPIGCILIFLPGIYEITTLQKEIISTPPFNNLNKFKIHILHSSVPLQQQKEAFSIAPNGLWKIVLSTNIAETSITIPDAKYLIDTGLVRIMSYDRSTKMQRLILTKISKANAQQRTGRVGRVSSGECYKMYSQKRESSFETYPQPEIKRLPLESLCLQILLFGEKNPVQFLADALDAPSQTQIEKSLLQLVTIKAAKRISHLDISGAVKEFEYSATPLGSALAALPVEVSIGKMLLLGCAFGIAQEATLLAACMAVQPLINGENGSNIKRRYCSDASDHIATMKIVEHYIESERKGNGTQFCKNNNINIILMKEILDTRKQFIELLKNYNYPIQSIQSSYKKELLLFILTYVFYPNIIIPQQIIGKTSIEYEYYTKKHQVFMGISSINSMPRIDFKDNVFIYTNMVKSNKIMVWECSLIKKVFIALIATTIAVNYKQKTITLDGWITINSTPLFIARLIQMRKELKEALDDVINQKTQLTKEFMSHLIETKLN</sequence>
<dbReference type="OMA" id="AACMSVQ"/>
<feature type="coiled-coil region" evidence="5">
    <location>
        <begin position="138"/>
        <end position="183"/>
    </location>
</feature>
<name>A0A5K1UFS4_ENTHI</name>
<dbReference type="PANTHER" id="PTHR18934:SF221">
    <property type="entry name" value="ATP-DEPENDENT RNA HELICASE DHX34-RELATED"/>
    <property type="match status" value="1"/>
</dbReference>
<dbReference type="CDD" id="cd17917">
    <property type="entry name" value="DEXHc_RHA-like"/>
    <property type="match status" value="1"/>
</dbReference>
<dbReference type="InterPro" id="IPR007502">
    <property type="entry name" value="Helicase-assoc_dom"/>
</dbReference>
<dbReference type="CDD" id="cd18791">
    <property type="entry name" value="SF2_C_RHA"/>
    <property type="match status" value="1"/>
</dbReference>
<dbReference type="InterPro" id="IPR011545">
    <property type="entry name" value="DEAD/DEAH_box_helicase_dom"/>
</dbReference>
<dbReference type="FunFam" id="3.40.50.300:FF:001760">
    <property type="entry name" value="ATP-dependent RNA helicase"/>
    <property type="match status" value="1"/>
</dbReference>
<dbReference type="VEuPathDB" id="AmoebaDB:EHI8A_023490"/>
<dbReference type="FunFam" id="1.20.120.1080:FF:000064">
    <property type="entry name" value="ATP-dependent RNA helicase"/>
    <property type="match status" value="1"/>
</dbReference>
<evidence type="ECO:0000256" key="4">
    <source>
        <dbReference type="ARBA" id="ARBA00022840"/>
    </source>
</evidence>
<dbReference type="InterPro" id="IPR002464">
    <property type="entry name" value="DNA/RNA_helicase_DEAH_CS"/>
</dbReference>
<dbReference type="GO" id="GO:0003723">
    <property type="term" value="F:RNA binding"/>
    <property type="evidence" value="ECO:0007669"/>
    <property type="project" value="TreeGrafter"/>
</dbReference>
<dbReference type="SMART" id="SM00490">
    <property type="entry name" value="HELICc"/>
    <property type="match status" value="1"/>
</dbReference>
<dbReference type="InterPro" id="IPR027417">
    <property type="entry name" value="P-loop_NTPase"/>
</dbReference>
<evidence type="ECO:0000256" key="6">
    <source>
        <dbReference type="SAM" id="MobiDB-lite"/>
    </source>
</evidence>
<evidence type="ECO:0000256" key="5">
    <source>
        <dbReference type="SAM" id="Coils"/>
    </source>
</evidence>
<dbReference type="Proteomes" id="UP000078387">
    <property type="component" value="Unassembled WGS sequence"/>
</dbReference>
<dbReference type="GO" id="GO:0005524">
    <property type="term" value="F:ATP binding"/>
    <property type="evidence" value="ECO:0007669"/>
    <property type="project" value="UniProtKB-KW"/>
</dbReference>